<dbReference type="SUPFAM" id="SSF54292">
    <property type="entry name" value="2Fe-2S ferredoxin-like"/>
    <property type="match status" value="1"/>
</dbReference>
<evidence type="ECO:0000256" key="2">
    <source>
        <dbReference type="ARBA" id="ARBA00022723"/>
    </source>
</evidence>
<evidence type="ECO:0000256" key="1">
    <source>
        <dbReference type="ARBA" id="ARBA00022714"/>
    </source>
</evidence>
<dbReference type="GO" id="GO:0051537">
    <property type="term" value="F:2 iron, 2 sulfur cluster binding"/>
    <property type="evidence" value="ECO:0007669"/>
    <property type="project" value="UniProtKB-KW"/>
</dbReference>
<dbReference type="FunFam" id="3.10.20.30:FF:000020">
    <property type="entry name" value="Xanthine dehydrogenase iron-sulfur subunit"/>
    <property type="match status" value="1"/>
</dbReference>
<accession>A0A0F9U8V2</accession>
<protein>
    <recommendedName>
        <fullName evidence="6">2Fe-2S ferredoxin-type domain-containing protein</fullName>
    </recommendedName>
</protein>
<dbReference type="PANTHER" id="PTHR44379:SF5">
    <property type="entry name" value="OXIDOREDUCTASE WITH IRON-SULFUR SUBUNIT"/>
    <property type="match status" value="1"/>
</dbReference>
<evidence type="ECO:0000256" key="3">
    <source>
        <dbReference type="ARBA" id="ARBA00023002"/>
    </source>
</evidence>
<comment type="caution">
    <text evidence="7">The sequence shown here is derived from an EMBL/GenBank/DDBJ whole genome shotgun (WGS) entry which is preliminary data.</text>
</comment>
<dbReference type="Pfam" id="PF01799">
    <property type="entry name" value="Fer2_2"/>
    <property type="match status" value="1"/>
</dbReference>
<dbReference type="InterPro" id="IPR002888">
    <property type="entry name" value="2Fe-2S-bd"/>
</dbReference>
<dbReference type="GO" id="GO:0016491">
    <property type="term" value="F:oxidoreductase activity"/>
    <property type="evidence" value="ECO:0007669"/>
    <property type="project" value="UniProtKB-KW"/>
</dbReference>
<gene>
    <name evidence="7" type="ORF">LCGC14_0636340</name>
</gene>
<dbReference type="PROSITE" id="PS51085">
    <property type="entry name" value="2FE2S_FER_2"/>
    <property type="match status" value="1"/>
</dbReference>
<reference evidence="7" key="1">
    <citation type="journal article" date="2015" name="Nature">
        <title>Complex archaea that bridge the gap between prokaryotes and eukaryotes.</title>
        <authorList>
            <person name="Spang A."/>
            <person name="Saw J.H."/>
            <person name="Jorgensen S.L."/>
            <person name="Zaremba-Niedzwiedzka K."/>
            <person name="Martijn J."/>
            <person name="Lind A.E."/>
            <person name="van Eijk R."/>
            <person name="Schleper C."/>
            <person name="Guy L."/>
            <person name="Ettema T.J."/>
        </authorList>
    </citation>
    <scope>NUCLEOTIDE SEQUENCE</scope>
</reference>
<keyword evidence="1" id="KW-0001">2Fe-2S</keyword>
<organism evidence="7">
    <name type="scientific">marine sediment metagenome</name>
    <dbReference type="NCBI Taxonomy" id="412755"/>
    <lineage>
        <taxon>unclassified sequences</taxon>
        <taxon>metagenomes</taxon>
        <taxon>ecological metagenomes</taxon>
    </lineage>
</organism>
<keyword evidence="3" id="KW-0560">Oxidoreductase</keyword>
<dbReference type="InterPro" id="IPR051452">
    <property type="entry name" value="Diverse_Oxidoreductases"/>
</dbReference>
<dbReference type="InterPro" id="IPR001041">
    <property type="entry name" value="2Fe-2S_ferredoxin-type"/>
</dbReference>
<evidence type="ECO:0000256" key="4">
    <source>
        <dbReference type="ARBA" id="ARBA00023004"/>
    </source>
</evidence>
<dbReference type="InterPro" id="IPR012675">
    <property type="entry name" value="Beta-grasp_dom_sf"/>
</dbReference>
<keyword evidence="2" id="KW-0479">Metal-binding</keyword>
<dbReference type="CDD" id="cd00207">
    <property type="entry name" value="fer2"/>
    <property type="match status" value="1"/>
</dbReference>
<keyword evidence="4" id="KW-0408">Iron</keyword>
<dbReference type="GO" id="GO:0046872">
    <property type="term" value="F:metal ion binding"/>
    <property type="evidence" value="ECO:0007669"/>
    <property type="project" value="UniProtKB-KW"/>
</dbReference>
<dbReference type="Gene3D" id="3.10.20.30">
    <property type="match status" value="1"/>
</dbReference>
<dbReference type="EMBL" id="LAZR01001134">
    <property type="protein sequence ID" value="KKN50083.1"/>
    <property type="molecule type" value="Genomic_DNA"/>
</dbReference>
<dbReference type="Gene3D" id="1.10.150.120">
    <property type="entry name" value="[2Fe-2S]-binding domain"/>
    <property type="match status" value="1"/>
</dbReference>
<proteinExistence type="predicted"/>
<evidence type="ECO:0000313" key="7">
    <source>
        <dbReference type="EMBL" id="KKN50083.1"/>
    </source>
</evidence>
<dbReference type="InterPro" id="IPR006058">
    <property type="entry name" value="2Fe2S_fd_BS"/>
</dbReference>
<dbReference type="InterPro" id="IPR036010">
    <property type="entry name" value="2Fe-2S_ferredoxin-like_sf"/>
</dbReference>
<dbReference type="PROSITE" id="PS00197">
    <property type="entry name" value="2FE2S_FER_1"/>
    <property type="match status" value="1"/>
</dbReference>
<dbReference type="SUPFAM" id="SSF47741">
    <property type="entry name" value="CO dehydrogenase ISP C-domain like"/>
    <property type="match status" value="1"/>
</dbReference>
<evidence type="ECO:0000256" key="5">
    <source>
        <dbReference type="ARBA" id="ARBA00023014"/>
    </source>
</evidence>
<keyword evidence="5" id="KW-0411">Iron-sulfur</keyword>
<feature type="domain" description="2Fe-2S ferredoxin-type" evidence="6">
    <location>
        <begin position="5"/>
        <end position="81"/>
    </location>
</feature>
<dbReference type="PANTHER" id="PTHR44379">
    <property type="entry name" value="OXIDOREDUCTASE WITH IRON-SULFUR SUBUNIT"/>
    <property type="match status" value="1"/>
</dbReference>
<name>A0A0F9U8V2_9ZZZZ</name>
<dbReference type="InterPro" id="IPR036884">
    <property type="entry name" value="2Fe-2S-bd_dom_sf"/>
</dbReference>
<dbReference type="AlphaFoldDB" id="A0A0F9U8V2"/>
<sequence length="155" mass="16519">MMKRKMVNFKVNGELHEVLVESNALLVNVLREELGLTGTKYSCGTGQCGSCTVLVNGKPALSCLMLAVAVDGADIVTIEGLAKPDGSLEPVQEAFLDHSAIQCGFCTPGMVIMGRDLLNKNSNPSESEIQEHIKGTLCRCTGYTSIVRAIKSCGK</sequence>
<dbReference type="Pfam" id="PF00111">
    <property type="entry name" value="Fer2"/>
    <property type="match status" value="1"/>
</dbReference>
<evidence type="ECO:0000259" key="6">
    <source>
        <dbReference type="PROSITE" id="PS51085"/>
    </source>
</evidence>